<accession>A0ABP7DRQ0</accession>
<dbReference type="Proteomes" id="UP001499884">
    <property type="component" value="Unassembled WGS sequence"/>
</dbReference>
<dbReference type="EMBL" id="BAABEP010000002">
    <property type="protein sequence ID" value="GAA3709330.1"/>
    <property type="molecule type" value="Genomic_DNA"/>
</dbReference>
<evidence type="ECO:0000313" key="3">
    <source>
        <dbReference type="Proteomes" id="UP001499884"/>
    </source>
</evidence>
<comment type="caution">
    <text evidence="2">The sequence shown here is derived from an EMBL/GenBank/DDBJ whole genome shotgun (WGS) entry which is preliminary data.</text>
</comment>
<keyword evidence="3" id="KW-1185">Reference proteome</keyword>
<proteinExistence type="predicted"/>
<reference evidence="3" key="1">
    <citation type="journal article" date="2019" name="Int. J. Syst. Evol. Microbiol.">
        <title>The Global Catalogue of Microorganisms (GCM) 10K type strain sequencing project: providing services to taxonomists for standard genome sequencing and annotation.</title>
        <authorList>
            <consortium name="The Broad Institute Genomics Platform"/>
            <consortium name="The Broad Institute Genome Sequencing Center for Infectious Disease"/>
            <person name="Wu L."/>
            <person name="Ma J."/>
        </authorList>
    </citation>
    <scope>NUCLEOTIDE SEQUENCE [LARGE SCALE GENOMIC DNA]</scope>
    <source>
        <strain evidence="3">JCM 30846</strain>
    </source>
</reference>
<protein>
    <submittedName>
        <fullName evidence="2">Uncharacterized protein</fullName>
    </submittedName>
</protein>
<feature type="compositionally biased region" description="Low complexity" evidence="1">
    <location>
        <begin position="26"/>
        <end position="35"/>
    </location>
</feature>
<gene>
    <name evidence="2" type="ORF">GCM10023082_04100</name>
</gene>
<name>A0ABP7DRQ0_9ACTN</name>
<feature type="region of interest" description="Disordered" evidence="1">
    <location>
        <begin position="1"/>
        <end position="73"/>
    </location>
</feature>
<sequence>MRQEDHAELDAAEEDEKDRRRRAAVDDGGQQARQQQDQHEMVQEGAVPVRAGAGGQVAVGGVHRGGLPGESKR</sequence>
<evidence type="ECO:0000256" key="1">
    <source>
        <dbReference type="SAM" id="MobiDB-lite"/>
    </source>
</evidence>
<feature type="compositionally biased region" description="Gly residues" evidence="1">
    <location>
        <begin position="52"/>
        <end position="73"/>
    </location>
</feature>
<evidence type="ECO:0000313" key="2">
    <source>
        <dbReference type="EMBL" id="GAA3709330.1"/>
    </source>
</evidence>
<organism evidence="2 3">
    <name type="scientific">Streptomyces tremellae</name>
    <dbReference type="NCBI Taxonomy" id="1124239"/>
    <lineage>
        <taxon>Bacteria</taxon>
        <taxon>Bacillati</taxon>
        <taxon>Actinomycetota</taxon>
        <taxon>Actinomycetes</taxon>
        <taxon>Kitasatosporales</taxon>
        <taxon>Streptomycetaceae</taxon>
        <taxon>Streptomyces</taxon>
    </lineage>
</organism>